<evidence type="ECO:0000256" key="3">
    <source>
        <dbReference type="ARBA" id="ARBA00022692"/>
    </source>
</evidence>
<feature type="compositionally biased region" description="Acidic residues" evidence="7">
    <location>
        <begin position="573"/>
        <end position="585"/>
    </location>
</feature>
<dbReference type="OrthoDB" id="19932at2759"/>
<dbReference type="PROSITE" id="PS51257">
    <property type="entry name" value="PROKAR_LIPOPROTEIN"/>
    <property type="match status" value="1"/>
</dbReference>
<feature type="transmembrane region" description="Helical" evidence="8">
    <location>
        <begin position="330"/>
        <end position="360"/>
    </location>
</feature>
<feature type="region of interest" description="Disordered" evidence="7">
    <location>
        <begin position="137"/>
        <end position="170"/>
    </location>
</feature>
<dbReference type="InterPro" id="IPR053937">
    <property type="entry name" value="GOST_TM"/>
</dbReference>
<dbReference type="InterPro" id="IPR053938">
    <property type="entry name" value="PTM1-like_N"/>
</dbReference>
<name>A0A4Y9ZDD5_9AGAM</name>
<dbReference type="AlphaFoldDB" id="A0A4Y9ZDD5"/>
<keyword evidence="6 8" id="KW-0472">Membrane</keyword>
<dbReference type="Pfam" id="PF06814">
    <property type="entry name" value="GOST_TM"/>
    <property type="match status" value="1"/>
</dbReference>
<keyword evidence="4 9" id="KW-0732">Signal</keyword>
<feature type="signal peptide" evidence="9">
    <location>
        <begin position="1"/>
        <end position="24"/>
    </location>
</feature>
<comment type="similarity">
    <text evidence="2">Belongs to the LU7TM family.</text>
</comment>
<feature type="compositionally biased region" description="Basic and acidic residues" evidence="7">
    <location>
        <begin position="594"/>
        <end position="615"/>
    </location>
</feature>
<proteinExistence type="inferred from homology"/>
<dbReference type="EMBL" id="SEOQ01000005">
    <property type="protein sequence ID" value="TFY72785.1"/>
    <property type="molecule type" value="Genomic_DNA"/>
</dbReference>
<feature type="transmembrane region" description="Helical" evidence="8">
    <location>
        <begin position="372"/>
        <end position="392"/>
    </location>
</feature>
<evidence type="ECO:0000256" key="1">
    <source>
        <dbReference type="ARBA" id="ARBA00004141"/>
    </source>
</evidence>
<dbReference type="PANTHER" id="PTHR21229">
    <property type="entry name" value="LUNG SEVEN TRANSMEMBRANE RECEPTOR"/>
    <property type="match status" value="1"/>
</dbReference>
<dbReference type="STRING" id="205917.A0A4Y9ZDD5"/>
<evidence type="ECO:0000256" key="9">
    <source>
        <dbReference type="SAM" id="SignalP"/>
    </source>
</evidence>
<evidence type="ECO:0000259" key="11">
    <source>
        <dbReference type="Pfam" id="PF21902"/>
    </source>
</evidence>
<evidence type="ECO:0000256" key="2">
    <source>
        <dbReference type="ARBA" id="ARBA00007883"/>
    </source>
</evidence>
<feature type="domain" description="GOST seven transmembrane" evidence="10">
    <location>
        <begin position="261"/>
        <end position="484"/>
    </location>
</feature>
<feature type="transmembrane region" description="Helical" evidence="8">
    <location>
        <begin position="297"/>
        <end position="318"/>
    </location>
</feature>
<evidence type="ECO:0000313" key="13">
    <source>
        <dbReference type="Proteomes" id="UP000298327"/>
    </source>
</evidence>
<evidence type="ECO:0000313" key="12">
    <source>
        <dbReference type="EMBL" id="TFY72785.1"/>
    </source>
</evidence>
<dbReference type="InterPro" id="IPR009637">
    <property type="entry name" value="GPR107/GPR108-like"/>
</dbReference>
<dbReference type="PANTHER" id="PTHR21229:SF1">
    <property type="entry name" value="GH17801P"/>
    <property type="match status" value="1"/>
</dbReference>
<feature type="transmembrane region" description="Helical" evidence="8">
    <location>
        <begin position="265"/>
        <end position="285"/>
    </location>
</feature>
<evidence type="ECO:0000256" key="6">
    <source>
        <dbReference type="ARBA" id="ARBA00023136"/>
    </source>
</evidence>
<evidence type="ECO:0000256" key="8">
    <source>
        <dbReference type="SAM" id="Phobius"/>
    </source>
</evidence>
<evidence type="ECO:0000256" key="7">
    <source>
        <dbReference type="SAM" id="MobiDB-lite"/>
    </source>
</evidence>
<evidence type="ECO:0000259" key="10">
    <source>
        <dbReference type="Pfam" id="PF06814"/>
    </source>
</evidence>
<feature type="compositionally biased region" description="Polar residues" evidence="7">
    <location>
        <begin position="137"/>
        <end position="151"/>
    </location>
</feature>
<evidence type="ECO:0000256" key="5">
    <source>
        <dbReference type="ARBA" id="ARBA00022989"/>
    </source>
</evidence>
<comment type="subcellular location">
    <subcellularLocation>
        <location evidence="1">Membrane</location>
        <topology evidence="1">Multi-pass membrane protein</topology>
    </subcellularLocation>
</comment>
<evidence type="ECO:0008006" key="14">
    <source>
        <dbReference type="Google" id="ProtNLM"/>
    </source>
</evidence>
<reference evidence="12 13" key="1">
    <citation type="submission" date="2019-02" db="EMBL/GenBank/DDBJ databases">
        <title>Genome sequencing of the rare red list fungi Dentipellis fragilis.</title>
        <authorList>
            <person name="Buettner E."/>
            <person name="Kellner H."/>
        </authorList>
    </citation>
    <scope>NUCLEOTIDE SEQUENCE [LARGE SCALE GENOMIC DNA]</scope>
    <source>
        <strain evidence="12 13">DSM 105465</strain>
    </source>
</reference>
<feature type="region of interest" description="Disordered" evidence="7">
    <location>
        <begin position="573"/>
        <end position="615"/>
    </location>
</feature>
<comment type="caution">
    <text evidence="12">The sequence shown here is derived from an EMBL/GenBank/DDBJ whole genome shotgun (WGS) entry which is preliminary data.</text>
</comment>
<dbReference type="GO" id="GO:0042147">
    <property type="term" value="P:retrograde transport, endosome to Golgi"/>
    <property type="evidence" value="ECO:0007669"/>
    <property type="project" value="TreeGrafter"/>
</dbReference>
<gene>
    <name evidence="12" type="ORF">EVG20_g206</name>
</gene>
<evidence type="ECO:0000256" key="4">
    <source>
        <dbReference type="ARBA" id="ARBA00022729"/>
    </source>
</evidence>
<organism evidence="12 13">
    <name type="scientific">Dentipellis fragilis</name>
    <dbReference type="NCBI Taxonomy" id="205917"/>
    <lineage>
        <taxon>Eukaryota</taxon>
        <taxon>Fungi</taxon>
        <taxon>Dikarya</taxon>
        <taxon>Basidiomycota</taxon>
        <taxon>Agaricomycotina</taxon>
        <taxon>Agaricomycetes</taxon>
        <taxon>Russulales</taxon>
        <taxon>Hericiaceae</taxon>
        <taxon>Dentipellis</taxon>
    </lineage>
</organism>
<keyword evidence="13" id="KW-1185">Reference proteome</keyword>
<dbReference type="GO" id="GO:0005829">
    <property type="term" value="C:cytosol"/>
    <property type="evidence" value="ECO:0007669"/>
    <property type="project" value="GOC"/>
</dbReference>
<keyword evidence="5 8" id="KW-1133">Transmembrane helix</keyword>
<dbReference type="Proteomes" id="UP000298327">
    <property type="component" value="Unassembled WGS sequence"/>
</dbReference>
<keyword evidence="3 8" id="KW-0812">Transmembrane</keyword>
<dbReference type="GO" id="GO:0005794">
    <property type="term" value="C:Golgi apparatus"/>
    <property type="evidence" value="ECO:0007669"/>
    <property type="project" value="TreeGrafter"/>
</dbReference>
<dbReference type="GO" id="GO:0016020">
    <property type="term" value="C:membrane"/>
    <property type="evidence" value="ECO:0007669"/>
    <property type="project" value="UniProtKB-SubCell"/>
</dbReference>
<feature type="chain" id="PRO_5021414791" description="Intimal thickness related receptor IRP domain-containing protein" evidence="9">
    <location>
        <begin position="25"/>
        <end position="615"/>
    </location>
</feature>
<feature type="domain" description="PTM1-like N-terminal" evidence="11">
    <location>
        <begin position="36"/>
        <end position="117"/>
    </location>
</feature>
<feature type="transmembrane region" description="Helical" evidence="8">
    <location>
        <begin position="398"/>
        <end position="425"/>
    </location>
</feature>
<feature type="transmembrane region" description="Helical" evidence="8">
    <location>
        <begin position="446"/>
        <end position="468"/>
    </location>
</feature>
<accession>A0A4Y9ZDD5</accession>
<sequence length="615" mass="68684">MLGLRPPSLFAAAVALVSSSCVAAYSVPILDTDYSRQICSGMWSNKNTFINVSFDSTSQGQLAMVIYEWKDSPYLGKVTSDENDYLPQKTYVCTSDAVRGGFCDGSQLGRFILDLPEGKAINETSFWSARVAFNTPGASAPSSPESNNDTVATDGFWDNPAGNPTPPPSEFDTPFLYRRQSVALNPSPSGILTYAEPIQYLVRKTGYYCVAVVPVTVLPTSPSTTRLVVRQDNASDVHPSYKGEVFFRNKFNGQLPATDYPKVTFYFIMLMVYLVFAAAWGWTYYKHLSEVLPIQYYISFLVGFLVIEMVANLAYYRYLNAHGKGAAATVFLFVVAILDAGRNSLSFFMLLVVSLGLSVVRDDLGRTMRKCQFLAGAHFIFGVLYAVGIVELEFESTSALILLLFVIPLAFTLSGFLMWILYSLNATMSQLKARKQHYKLRMFQRLHWILLFVVFVVAIFFVVSSLSFSGRLAEDYAAKTWKQLLTSGGRPTTTEDKCHPYKYIIILANLFWISTLVMSDELAQDEEDAEDYEFDAIEHRTLNRHRDDDEATLVNGPHGSVALHDDNVVFEIGDEDAHDLEDDEDKLPSARRVSPHEGATHERQGLMSGGKDHDD</sequence>
<protein>
    <recommendedName>
        <fullName evidence="14">Intimal thickness related receptor IRP domain-containing protein</fullName>
    </recommendedName>
</protein>
<dbReference type="Pfam" id="PF21902">
    <property type="entry name" value="PTM1-like_N"/>
    <property type="match status" value="1"/>
</dbReference>